<evidence type="ECO:0000313" key="2">
    <source>
        <dbReference type="EMBL" id="RHN78290.1"/>
    </source>
</evidence>
<dbReference type="EnsemblPlants" id="KEH17592">
    <property type="protein sequence ID" value="KEH17592"/>
    <property type="gene ID" value="MTR_0006s0110"/>
</dbReference>
<protein>
    <submittedName>
        <fullName evidence="1 3">Uncharacterized protein</fullName>
    </submittedName>
</protein>
<reference evidence="1 4" key="1">
    <citation type="journal article" date="2011" name="Nature">
        <title>The Medicago genome provides insight into the evolution of rhizobial symbioses.</title>
        <authorList>
            <person name="Young N.D."/>
            <person name="Debelle F."/>
            <person name="Oldroyd G.E."/>
            <person name="Geurts R."/>
            <person name="Cannon S.B."/>
            <person name="Udvardi M.K."/>
            <person name="Benedito V.A."/>
            <person name="Mayer K.F."/>
            <person name="Gouzy J."/>
            <person name="Schoof H."/>
            <person name="Van de Peer Y."/>
            <person name="Proost S."/>
            <person name="Cook D.R."/>
            <person name="Meyers B.C."/>
            <person name="Spannagl M."/>
            <person name="Cheung F."/>
            <person name="De Mita S."/>
            <person name="Krishnakumar V."/>
            <person name="Gundlach H."/>
            <person name="Zhou S."/>
            <person name="Mudge J."/>
            <person name="Bharti A.K."/>
            <person name="Murray J.D."/>
            <person name="Naoumkina M.A."/>
            <person name="Rosen B."/>
            <person name="Silverstein K.A."/>
            <person name="Tang H."/>
            <person name="Rombauts S."/>
            <person name="Zhao P.X."/>
            <person name="Zhou P."/>
            <person name="Barbe V."/>
            <person name="Bardou P."/>
            <person name="Bechner M."/>
            <person name="Bellec A."/>
            <person name="Berger A."/>
            <person name="Berges H."/>
            <person name="Bidwell S."/>
            <person name="Bisseling T."/>
            <person name="Choisne N."/>
            <person name="Couloux A."/>
            <person name="Denny R."/>
            <person name="Deshpande S."/>
            <person name="Dai X."/>
            <person name="Doyle J.J."/>
            <person name="Dudez A.M."/>
            <person name="Farmer A.D."/>
            <person name="Fouteau S."/>
            <person name="Franken C."/>
            <person name="Gibelin C."/>
            <person name="Gish J."/>
            <person name="Goldstein S."/>
            <person name="Gonzalez A.J."/>
            <person name="Green P.J."/>
            <person name="Hallab A."/>
            <person name="Hartog M."/>
            <person name="Hua A."/>
            <person name="Humphray S.J."/>
            <person name="Jeong D.H."/>
            <person name="Jing Y."/>
            <person name="Jocker A."/>
            <person name="Kenton S.M."/>
            <person name="Kim D.J."/>
            <person name="Klee K."/>
            <person name="Lai H."/>
            <person name="Lang C."/>
            <person name="Lin S."/>
            <person name="Macmil S.L."/>
            <person name="Magdelenat G."/>
            <person name="Matthews L."/>
            <person name="McCorrison J."/>
            <person name="Monaghan E.L."/>
            <person name="Mun J.H."/>
            <person name="Najar F.Z."/>
            <person name="Nicholson C."/>
            <person name="Noirot C."/>
            <person name="O'Bleness M."/>
            <person name="Paule C.R."/>
            <person name="Poulain J."/>
            <person name="Prion F."/>
            <person name="Qin B."/>
            <person name="Qu C."/>
            <person name="Retzel E.F."/>
            <person name="Riddle C."/>
            <person name="Sallet E."/>
            <person name="Samain S."/>
            <person name="Samson N."/>
            <person name="Sanders I."/>
            <person name="Saurat O."/>
            <person name="Scarpelli C."/>
            <person name="Schiex T."/>
            <person name="Segurens B."/>
            <person name="Severin A.J."/>
            <person name="Sherrier D.J."/>
            <person name="Shi R."/>
            <person name="Sims S."/>
            <person name="Singer S.R."/>
            <person name="Sinharoy S."/>
            <person name="Sterck L."/>
            <person name="Viollet A."/>
            <person name="Wang B.B."/>
            <person name="Wang K."/>
            <person name="Wang M."/>
            <person name="Wang X."/>
            <person name="Warfsmann J."/>
            <person name="Weissenbach J."/>
            <person name="White D.D."/>
            <person name="White J.D."/>
            <person name="Wiley G.B."/>
            <person name="Wincker P."/>
            <person name="Xing Y."/>
            <person name="Yang L."/>
            <person name="Yao Z."/>
            <person name="Ying F."/>
            <person name="Zhai J."/>
            <person name="Zhou L."/>
            <person name="Zuber A."/>
            <person name="Denarie J."/>
            <person name="Dixon R.A."/>
            <person name="May G.D."/>
            <person name="Schwartz D.C."/>
            <person name="Rogers J."/>
            <person name="Quetier F."/>
            <person name="Town C.D."/>
            <person name="Roe B.A."/>
        </authorList>
    </citation>
    <scope>NUCLEOTIDE SEQUENCE [LARGE SCALE GENOMIC DNA]</scope>
    <source>
        <strain evidence="1">A17</strain>
        <strain evidence="3 4">cv. Jemalong A17</strain>
    </source>
</reference>
<keyword evidence="4" id="KW-1185">Reference proteome</keyword>
<proteinExistence type="predicted"/>
<evidence type="ECO:0000313" key="3">
    <source>
        <dbReference type="EnsemblPlants" id="KEH17592"/>
    </source>
</evidence>
<dbReference type="Proteomes" id="UP000002051">
    <property type="component" value="Unassembled WGS sequence"/>
</dbReference>
<evidence type="ECO:0000313" key="4">
    <source>
        <dbReference type="Proteomes" id="UP000002051"/>
    </source>
</evidence>
<dbReference type="EMBL" id="PSQE01000001">
    <property type="protein sequence ID" value="RHN78290.1"/>
    <property type="molecule type" value="Genomic_DNA"/>
</dbReference>
<name>A0A072TJJ9_MEDTR</name>
<reference evidence="2" key="4">
    <citation type="journal article" date="2018" name="Nat. Plants">
        <title>Whole-genome landscape of Medicago truncatula symbiotic genes.</title>
        <authorList>
            <person name="Pecrix Y."/>
            <person name="Gamas P."/>
            <person name="Carrere S."/>
        </authorList>
    </citation>
    <scope>NUCLEOTIDE SEQUENCE</scope>
    <source>
        <tissue evidence="2">Leaves</tissue>
    </source>
</reference>
<reference evidence="3" key="3">
    <citation type="submission" date="2015-06" db="UniProtKB">
        <authorList>
            <consortium name="EnsemblPlants"/>
        </authorList>
    </citation>
    <scope>IDENTIFICATION</scope>
    <source>
        <strain evidence="3">cv. Jemalong A17</strain>
    </source>
</reference>
<dbReference type="HOGENOM" id="CLU_2324015_0_0_1"/>
<dbReference type="Proteomes" id="UP000265566">
    <property type="component" value="Chromosome 1"/>
</dbReference>
<dbReference type="Gramene" id="rna1826">
    <property type="protein sequence ID" value="RHN78290.1"/>
    <property type="gene ID" value="gene1826"/>
</dbReference>
<reference evidence="1 4" key="2">
    <citation type="journal article" date="2014" name="BMC Genomics">
        <title>An improved genome release (version Mt4.0) for the model legume Medicago truncatula.</title>
        <authorList>
            <person name="Tang H."/>
            <person name="Krishnakumar V."/>
            <person name="Bidwell S."/>
            <person name="Rosen B."/>
            <person name="Chan A."/>
            <person name="Zhou S."/>
            <person name="Gentzbittel L."/>
            <person name="Childs K.L."/>
            <person name="Yandell M."/>
            <person name="Gundlach H."/>
            <person name="Mayer K.F."/>
            <person name="Schwartz D.C."/>
            <person name="Town C.D."/>
        </authorList>
    </citation>
    <scope>GENOME REANNOTATION</scope>
    <source>
        <strain evidence="1">A17</strain>
        <strain evidence="3 4">cv. Jemalong A17</strain>
    </source>
</reference>
<dbReference type="AlphaFoldDB" id="A0A072TJJ9"/>
<dbReference type="EMBL" id="KL402731">
    <property type="protein sequence ID" value="KEH17592.1"/>
    <property type="molecule type" value="Genomic_DNA"/>
</dbReference>
<sequence>MVLGTQCKKLQYSHRTSFLPWLKQTDNVACVWLNMHEKLESHVHEFSNCCKRRLMIPHGSAVGGFASFHGTRGIGFCHRFIFEFRNHHQRSFDQFLATT</sequence>
<organism evidence="1 4">
    <name type="scientific">Medicago truncatula</name>
    <name type="common">Barrel medic</name>
    <name type="synonym">Medicago tribuloides</name>
    <dbReference type="NCBI Taxonomy" id="3880"/>
    <lineage>
        <taxon>Eukaryota</taxon>
        <taxon>Viridiplantae</taxon>
        <taxon>Streptophyta</taxon>
        <taxon>Embryophyta</taxon>
        <taxon>Tracheophyta</taxon>
        <taxon>Spermatophyta</taxon>
        <taxon>Magnoliopsida</taxon>
        <taxon>eudicotyledons</taxon>
        <taxon>Gunneridae</taxon>
        <taxon>Pentapetalae</taxon>
        <taxon>rosids</taxon>
        <taxon>fabids</taxon>
        <taxon>Fabales</taxon>
        <taxon>Fabaceae</taxon>
        <taxon>Papilionoideae</taxon>
        <taxon>50 kb inversion clade</taxon>
        <taxon>NPAAA clade</taxon>
        <taxon>Hologalegina</taxon>
        <taxon>IRL clade</taxon>
        <taxon>Trifolieae</taxon>
        <taxon>Medicago</taxon>
    </lineage>
</organism>
<accession>A0A072TJJ9</accession>
<evidence type="ECO:0000313" key="1">
    <source>
        <dbReference type="EMBL" id="KEH17592.1"/>
    </source>
</evidence>
<gene>
    <name evidence="1" type="ORF">MTR_0006s0110</name>
    <name evidence="2" type="ORF">MtrunA17_Chr1g0163871</name>
</gene>